<proteinExistence type="predicted"/>
<evidence type="ECO:0008006" key="3">
    <source>
        <dbReference type="Google" id="ProtNLM"/>
    </source>
</evidence>
<dbReference type="RefSeq" id="WP_141318258.1">
    <property type="nucleotide sequence ID" value="NZ_BJLP01000004.1"/>
</dbReference>
<dbReference type="EMBL" id="BJLP01000004">
    <property type="protein sequence ID" value="GEA79937.1"/>
    <property type="molecule type" value="Genomic_DNA"/>
</dbReference>
<evidence type="ECO:0000313" key="1">
    <source>
        <dbReference type="EMBL" id="GEA79937.1"/>
    </source>
</evidence>
<organism evidence="1 2">
    <name type="scientific">Cellulomonas uda</name>
    <dbReference type="NCBI Taxonomy" id="1714"/>
    <lineage>
        <taxon>Bacteria</taxon>
        <taxon>Bacillati</taxon>
        <taxon>Actinomycetota</taxon>
        <taxon>Actinomycetes</taxon>
        <taxon>Micrococcales</taxon>
        <taxon>Cellulomonadaceae</taxon>
        <taxon>Cellulomonas</taxon>
    </lineage>
</organism>
<keyword evidence="2" id="KW-1185">Reference proteome</keyword>
<name>A0A4Y3K7M2_CELUD</name>
<comment type="caution">
    <text evidence="1">The sequence shown here is derived from an EMBL/GenBank/DDBJ whole genome shotgun (WGS) entry which is preliminary data.</text>
</comment>
<protein>
    <recommendedName>
        <fullName evidence="3">Tail protein</fullName>
    </recommendedName>
</protein>
<dbReference type="Proteomes" id="UP000315842">
    <property type="component" value="Unassembled WGS sequence"/>
</dbReference>
<dbReference type="AlphaFoldDB" id="A0A4Y3K7M2"/>
<reference evidence="1 2" key="1">
    <citation type="submission" date="2019-06" db="EMBL/GenBank/DDBJ databases">
        <title>Whole genome shotgun sequence of Cellulomonas uda NBRC 3747.</title>
        <authorList>
            <person name="Hosoyama A."/>
            <person name="Uohara A."/>
            <person name="Ohji S."/>
            <person name="Ichikawa N."/>
        </authorList>
    </citation>
    <scope>NUCLEOTIDE SEQUENCE [LARGE SCALE GENOMIC DNA]</scope>
    <source>
        <strain evidence="1 2">NBRC 3747</strain>
    </source>
</reference>
<evidence type="ECO:0000313" key="2">
    <source>
        <dbReference type="Proteomes" id="UP000315842"/>
    </source>
</evidence>
<gene>
    <name evidence="1" type="ORF">CUD01_03810</name>
</gene>
<sequence>MRSTALADTIDALVATWRTAQIPETEVFDGLQPGEETSQTYIVVGVEDPWLVDQSIDAATSEQTFPLLTYQVRDEQLTIRCVVVAWSGDNDLAPVRAAAVRALDGALEALVEDITLGGVVLQIIGVSNIALRQSYGVDGVVVNIPFTIECQARLAP</sequence>
<accession>A0A4Y3K7M2</accession>